<dbReference type="Gene3D" id="3.40.50.720">
    <property type="entry name" value="NAD(P)-binding Rossmann-like Domain"/>
    <property type="match status" value="1"/>
</dbReference>
<reference evidence="3" key="1">
    <citation type="journal article" date="2019" name="Int. J. Syst. Evol. Microbiol.">
        <title>The Global Catalogue of Microorganisms (GCM) 10K type strain sequencing project: providing services to taxonomists for standard genome sequencing and annotation.</title>
        <authorList>
            <consortium name="The Broad Institute Genomics Platform"/>
            <consortium name="The Broad Institute Genome Sequencing Center for Infectious Disease"/>
            <person name="Wu L."/>
            <person name="Ma J."/>
        </authorList>
    </citation>
    <scope>NUCLEOTIDE SEQUENCE [LARGE SCALE GENOMIC DNA]</scope>
    <source>
        <strain evidence="3">KCTC 42447</strain>
    </source>
</reference>
<evidence type="ECO:0000259" key="1">
    <source>
        <dbReference type="Pfam" id="PF13460"/>
    </source>
</evidence>
<sequence>MRNLETPVRKFAVYGAHSSLGSALLYELLTRQHEVLALLDDLNSIAARPGLRAKLAEPCSAEHVGESVAGCDAVLYLFPRRDGEATELYEVLDGLLTGLPPVHVQRLILIGDFAGFDGDPETAAALQRLALHPLHWTLVDTPDSGFDLSLDDFLDDLDGRRMSLLRLASGIVDELESPEHIHERVRFHTESDR</sequence>
<dbReference type="InterPro" id="IPR036291">
    <property type="entry name" value="NAD(P)-bd_dom_sf"/>
</dbReference>
<keyword evidence="3" id="KW-1185">Reference proteome</keyword>
<evidence type="ECO:0000313" key="2">
    <source>
        <dbReference type="EMBL" id="MFC3608041.1"/>
    </source>
</evidence>
<dbReference type="InterPro" id="IPR016040">
    <property type="entry name" value="NAD(P)-bd_dom"/>
</dbReference>
<evidence type="ECO:0000313" key="3">
    <source>
        <dbReference type="Proteomes" id="UP001595630"/>
    </source>
</evidence>
<dbReference type="RefSeq" id="WP_386364232.1">
    <property type="nucleotide sequence ID" value="NZ_JBHRXZ010000022.1"/>
</dbReference>
<proteinExistence type="predicted"/>
<accession>A0ABV7T540</accession>
<feature type="domain" description="NAD(P)-binding" evidence="1">
    <location>
        <begin position="15"/>
        <end position="117"/>
    </location>
</feature>
<dbReference type="EMBL" id="JBHRXZ010000022">
    <property type="protein sequence ID" value="MFC3608041.1"/>
    <property type="molecule type" value="Genomic_DNA"/>
</dbReference>
<name>A0ABV7T540_9GAMM</name>
<gene>
    <name evidence="2" type="ORF">ACFOMF_09660</name>
</gene>
<comment type="caution">
    <text evidence="2">The sequence shown here is derived from an EMBL/GenBank/DDBJ whole genome shotgun (WGS) entry which is preliminary data.</text>
</comment>
<organism evidence="2 3">
    <name type="scientific">Stutzerimonas tarimensis</name>
    <dbReference type="NCBI Taxonomy" id="1507735"/>
    <lineage>
        <taxon>Bacteria</taxon>
        <taxon>Pseudomonadati</taxon>
        <taxon>Pseudomonadota</taxon>
        <taxon>Gammaproteobacteria</taxon>
        <taxon>Pseudomonadales</taxon>
        <taxon>Pseudomonadaceae</taxon>
        <taxon>Stutzerimonas</taxon>
    </lineage>
</organism>
<dbReference type="SUPFAM" id="SSF51735">
    <property type="entry name" value="NAD(P)-binding Rossmann-fold domains"/>
    <property type="match status" value="1"/>
</dbReference>
<protein>
    <submittedName>
        <fullName evidence="2">NAD(P)H-binding protein</fullName>
    </submittedName>
</protein>
<dbReference type="Proteomes" id="UP001595630">
    <property type="component" value="Unassembled WGS sequence"/>
</dbReference>
<dbReference type="Pfam" id="PF13460">
    <property type="entry name" value="NAD_binding_10"/>
    <property type="match status" value="1"/>
</dbReference>